<evidence type="ECO:0008006" key="4">
    <source>
        <dbReference type="Google" id="ProtNLM"/>
    </source>
</evidence>
<dbReference type="InterPro" id="IPR006311">
    <property type="entry name" value="TAT_signal"/>
</dbReference>
<evidence type="ECO:0000256" key="1">
    <source>
        <dbReference type="SAM" id="MobiDB-lite"/>
    </source>
</evidence>
<keyword evidence="3" id="KW-1185">Reference proteome</keyword>
<dbReference type="EMBL" id="PTRA01000001">
    <property type="protein sequence ID" value="PQA58177.1"/>
    <property type="molecule type" value="Genomic_DNA"/>
</dbReference>
<proteinExistence type="predicted"/>
<dbReference type="OrthoDB" id="954262at2"/>
<dbReference type="InterPro" id="IPR009078">
    <property type="entry name" value="Ferritin-like_SF"/>
</dbReference>
<comment type="caution">
    <text evidence="2">The sequence shown here is derived from an EMBL/GenBank/DDBJ whole genome shotgun (WGS) entry which is preliminary data.</text>
</comment>
<feature type="compositionally biased region" description="Polar residues" evidence="1">
    <location>
        <begin position="1"/>
        <end position="14"/>
    </location>
</feature>
<dbReference type="RefSeq" id="WP_104709430.1">
    <property type="nucleotide sequence ID" value="NZ_PTRA01000001.1"/>
</dbReference>
<dbReference type="PROSITE" id="PS51318">
    <property type="entry name" value="TAT"/>
    <property type="match status" value="1"/>
</dbReference>
<accession>A0A2S7IKE1</accession>
<protein>
    <recommendedName>
        <fullName evidence="4">Tat (Twin-arginine translocation) pathway signal sequence containing protein</fullName>
    </recommendedName>
</protein>
<dbReference type="Pfam" id="PF13668">
    <property type="entry name" value="Ferritin_2"/>
    <property type="match status" value="1"/>
</dbReference>
<evidence type="ECO:0000313" key="2">
    <source>
        <dbReference type="EMBL" id="PQA58177.1"/>
    </source>
</evidence>
<name>A0A2S7IKE1_9BACT</name>
<gene>
    <name evidence="2" type="ORF">C5O19_00400</name>
</gene>
<dbReference type="SUPFAM" id="SSF47240">
    <property type="entry name" value="Ferritin-like"/>
    <property type="match status" value="1"/>
</dbReference>
<sequence>MNRSSITSAQSEGSPSERKAAVGRRTFLKSAGITSAAAVGLFAAACTDHNGEPPAGVFDLGQGDLGALNYAYALEQLEAAFYTKIVASPAVMGRFSSQEQMVFNDLKLHEVAHRDFFKAAITAAVKGDMSKVLPTLEVNLPDDLFSTSAKVLTLAKTFEDLGVAAYNGAGKYIENVDYLLLAGKIVSVEARHAAIISNMIAPKTAAFASDVEVDPATGLDKALLPSQVLKIVTDGGFIKTAFTAKYLP</sequence>
<dbReference type="AlphaFoldDB" id="A0A2S7IKE1"/>
<evidence type="ECO:0000313" key="3">
    <source>
        <dbReference type="Proteomes" id="UP000239590"/>
    </source>
</evidence>
<dbReference type="Proteomes" id="UP000239590">
    <property type="component" value="Unassembled WGS sequence"/>
</dbReference>
<feature type="region of interest" description="Disordered" evidence="1">
    <location>
        <begin position="1"/>
        <end position="20"/>
    </location>
</feature>
<reference evidence="3" key="1">
    <citation type="submission" date="2018-02" db="EMBL/GenBank/DDBJ databases">
        <title>Genome sequencing of Solimonas sp. HR-BB.</title>
        <authorList>
            <person name="Lee Y."/>
            <person name="Jeon C.O."/>
        </authorList>
    </citation>
    <scope>NUCLEOTIDE SEQUENCE [LARGE SCALE GENOMIC DNA]</scope>
    <source>
        <strain evidence="3">HR-U</strain>
    </source>
</reference>
<organism evidence="2 3">
    <name type="scientific">Siphonobacter curvatus</name>
    <dbReference type="NCBI Taxonomy" id="2094562"/>
    <lineage>
        <taxon>Bacteria</taxon>
        <taxon>Pseudomonadati</taxon>
        <taxon>Bacteroidota</taxon>
        <taxon>Cytophagia</taxon>
        <taxon>Cytophagales</taxon>
        <taxon>Cytophagaceae</taxon>
        <taxon>Siphonobacter</taxon>
    </lineage>
</organism>